<gene>
    <name evidence="9" type="ORF">PhCBS80983_g00048</name>
</gene>
<dbReference type="SMART" id="SM00724">
    <property type="entry name" value="TLC"/>
    <property type="match status" value="1"/>
</dbReference>
<keyword evidence="3 7" id="KW-1133">Transmembrane helix</keyword>
<dbReference type="GO" id="GO:0071709">
    <property type="term" value="P:membrane assembly"/>
    <property type="evidence" value="ECO:0007669"/>
    <property type="project" value="TreeGrafter"/>
</dbReference>
<evidence type="ECO:0000256" key="6">
    <source>
        <dbReference type="SAM" id="MobiDB-lite"/>
    </source>
</evidence>
<dbReference type="AlphaFoldDB" id="A0A507EI10"/>
<dbReference type="Proteomes" id="UP000318582">
    <property type="component" value="Unassembled WGS sequence"/>
</dbReference>
<evidence type="ECO:0000256" key="7">
    <source>
        <dbReference type="SAM" id="Phobius"/>
    </source>
</evidence>
<feature type="region of interest" description="Disordered" evidence="6">
    <location>
        <begin position="265"/>
        <end position="287"/>
    </location>
</feature>
<accession>A0A507EI10</accession>
<organism evidence="9 10">
    <name type="scientific">Powellomyces hirtus</name>
    <dbReference type="NCBI Taxonomy" id="109895"/>
    <lineage>
        <taxon>Eukaryota</taxon>
        <taxon>Fungi</taxon>
        <taxon>Fungi incertae sedis</taxon>
        <taxon>Chytridiomycota</taxon>
        <taxon>Chytridiomycota incertae sedis</taxon>
        <taxon>Chytridiomycetes</taxon>
        <taxon>Spizellomycetales</taxon>
        <taxon>Powellomycetaceae</taxon>
        <taxon>Powellomyces</taxon>
    </lineage>
</organism>
<dbReference type="InterPro" id="IPR050846">
    <property type="entry name" value="TLCD"/>
</dbReference>
<dbReference type="GO" id="GO:0097035">
    <property type="term" value="P:regulation of membrane lipid distribution"/>
    <property type="evidence" value="ECO:0007669"/>
    <property type="project" value="TreeGrafter"/>
</dbReference>
<dbReference type="Pfam" id="PF03798">
    <property type="entry name" value="TRAM_LAG1_CLN8"/>
    <property type="match status" value="1"/>
</dbReference>
<comment type="caution">
    <text evidence="9">The sequence shown here is derived from an EMBL/GenBank/DDBJ whole genome shotgun (WGS) entry which is preliminary data.</text>
</comment>
<evidence type="ECO:0000256" key="1">
    <source>
        <dbReference type="ARBA" id="ARBA00004141"/>
    </source>
</evidence>
<feature type="transmembrane region" description="Helical" evidence="7">
    <location>
        <begin position="135"/>
        <end position="160"/>
    </location>
</feature>
<evidence type="ECO:0000256" key="5">
    <source>
        <dbReference type="PROSITE-ProRule" id="PRU00205"/>
    </source>
</evidence>
<feature type="transmembrane region" description="Helical" evidence="7">
    <location>
        <begin position="230"/>
        <end position="251"/>
    </location>
</feature>
<sequence>MAGYDDDEADDFCTVLGYQALISSFVAFVFIRHGLIPMLLNKLRGSTLNKTQRGLLANHLISYLHALYSTNVVLALFFNYPSLFVDLQGVRSGAAAVDAARKALAFSTGYFYADCFDMLVTGVYRNNLGIWGHHAAALICYTASLHTCLLYPYLVFTLIVELNSIFLHHRKVLALYYPMDKIAMPETLSQTYDIATKLLLWTFPPTRLFANLYILYAVVMDRKTWEAPSWTWTLAFVGMLVVTYYNFGLWAQVKKSVERDRAKRANAAGAEKKSDDWLGQSGTELID</sequence>
<dbReference type="EMBL" id="QEAQ01000001">
    <property type="protein sequence ID" value="TPX63025.1"/>
    <property type="molecule type" value="Genomic_DNA"/>
</dbReference>
<evidence type="ECO:0000256" key="2">
    <source>
        <dbReference type="ARBA" id="ARBA00022692"/>
    </source>
</evidence>
<feature type="transmembrane region" description="Helical" evidence="7">
    <location>
        <begin position="198"/>
        <end position="218"/>
    </location>
</feature>
<keyword evidence="10" id="KW-1185">Reference proteome</keyword>
<name>A0A507EI10_9FUNG</name>
<feature type="domain" description="TLC" evidence="8">
    <location>
        <begin position="51"/>
        <end position="245"/>
    </location>
</feature>
<dbReference type="InterPro" id="IPR006634">
    <property type="entry name" value="TLC-dom"/>
</dbReference>
<dbReference type="PANTHER" id="PTHR13439">
    <property type="entry name" value="CT120 PROTEIN"/>
    <property type="match status" value="1"/>
</dbReference>
<evidence type="ECO:0000313" key="10">
    <source>
        <dbReference type="Proteomes" id="UP000318582"/>
    </source>
</evidence>
<proteinExistence type="predicted"/>
<feature type="transmembrane region" description="Helical" evidence="7">
    <location>
        <begin position="60"/>
        <end position="80"/>
    </location>
</feature>
<evidence type="ECO:0000256" key="4">
    <source>
        <dbReference type="ARBA" id="ARBA00023136"/>
    </source>
</evidence>
<dbReference type="PROSITE" id="PS50922">
    <property type="entry name" value="TLC"/>
    <property type="match status" value="1"/>
</dbReference>
<evidence type="ECO:0000313" key="9">
    <source>
        <dbReference type="EMBL" id="TPX63025.1"/>
    </source>
</evidence>
<feature type="transmembrane region" description="Helical" evidence="7">
    <location>
        <begin position="20"/>
        <end position="40"/>
    </location>
</feature>
<comment type="subcellular location">
    <subcellularLocation>
        <location evidence="1">Membrane</location>
        <topology evidence="1">Multi-pass membrane protein</topology>
    </subcellularLocation>
</comment>
<evidence type="ECO:0000259" key="8">
    <source>
        <dbReference type="PROSITE" id="PS50922"/>
    </source>
</evidence>
<dbReference type="GO" id="GO:0005886">
    <property type="term" value="C:plasma membrane"/>
    <property type="evidence" value="ECO:0007669"/>
    <property type="project" value="TreeGrafter"/>
</dbReference>
<keyword evidence="2 5" id="KW-0812">Transmembrane</keyword>
<dbReference type="PANTHER" id="PTHR13439:SF4">
    <property type="entry name" value="TLC DOMAIN-CONTAINING PROTEIN"/>
    <property type="match status" value="1"/>
</dbReference>
<reference evidence="9 10" key="1">
    <citation type="journal article" date="2019" name="Sci. Rep.">
        <title>Comparative genomics of chytrid fungi reveal insights into the obligate biotrophic and pathogenic lifestyle of Synchytrium endobioticum.</title>
        <authorList>
            <person name="van de Vossenberg B.T.L.H."/>
            <person name="Warris S."/>
            <person name="Nguyen H.D.T."/>
            <person name="van Gent-Pelzer M.P.E."/>
            <person name="Joly D.L."/>
            <person name="van de Geest H.C."/>
            <person name="Bonants P.J.M."/>
            <person name="Smith D.S."/>
            <person name="Levesque C.A."/>
            <person name="van der Lee T.A.J."/>
        </authorList>
    </citation>
    <scope>NUCLEOTIDE SEQUENCE [LARGE SCALE GENOMIC DNA]</scope>
    <source>
        <strain evidence="9 10">CBS 809.83</strain>
    </source>
</reference>
<keyword evidence="4 5" id="KW-0472">Membrane</keyword>
<dbReference type="GO" id="GO:0007009">
    <property type="term" value="P:plasma membrane organization"/>
    <property type="evidence" value="ECO:0007669"/>
    <property type="project" value="TreeGrafter"/>
</dbReference>
<evidence type="ECO:0000256" key="3">
    <source>
        <dbReference type="ARBA" id="ARBA00022989"/>
    </source>
</evidence>
<dbReference type="GO" id="GO:0055091">
    <property type="term" value="P:phospholipid homeostasis"/>
    <property type="evidence" value="ECO:0007669"/>
    <property type="project" value="TreeGrafter"/>
</dbReference>
<protein>
    <recommendedName>
        <fullName evidence="8">TLC domain-containing protein</fullName>
    </recommendedName>
</protein>